<dbReference type="Proteomes" id="UP000318331">
    <property type="component" value="Unassembled WGS sequence"/>
</dbReference>
<dbReference type="GO" id="GO:0046872">
    <property type="term" value="F:metal ion binding"/>
    <property type="evidence" value="ECO:0007669"/>
    <property type="project" value="UniProtKB-KW"/>
</dbReference>
<dbReference type="Pfam" id="PF07687">
    <property type="entry name" value="M20_dimer"/>
    <property type="match status" value="1"/>
</dbReference>
<keyword evidence="3" id="KW-0479">Metal-binding</keyword>
<name>A0A543HZ44_9MICO</name>
<dbReference type="Gene3D" id="3.40.630.10">
    <property type="entry name" value="Zn peptidases"/>
    <property type="match status" value="1"/>
</dbReference>
<dbReference type="SUPFAM" id="SSF53187">
    <property type="entry name" value="Zn-dependent exopeptidases"/>
    <property type="match status" value="1"/>
</dbReference>
<comment type="cofactor">
    <cofactor evidence="1">
        <name>Zn(2+)</name>
        <dbReference type="ChEBI" id="CHEBI:29105"/>
    </cofactor>
</comment>
<dbReference type="PANTHER" id="PTHR43808:SF8">
    <property type="entry name" value="PEPTIDASE M20 DIMERISATION DOMAIN-CONTAINING PROTEIN"/>
    <property type="match status" value="1"/>
</dbReference>
<dbReference type="EMBL" id="VFPN01000002">
    <property type="protein sequence ID" value="TQM63601.1"/>
    <property type="molecule type" value="Genomic_DNA"/>
</dbReference>
<evidence type="ECO:0000256" key="5">
    <source>
        <dbReference type="ARBA" id="ARBA00022833"/>
    </source>
</evidence>
<dbReference type="PANTHER" id="PTHR43808">
    <property type="entry name" value="ACETYLORNITHINE DEACETYLASE"/>
    <property type="match status" value="1"/>
</dbReference>
<evidence type="ECO:0000259" key="6">
    <source>
        <dbReference type="Pfam" id="PF07687"/>
    </source>
</evidence>
<dbReference type="Pfam" id="PF01546">
    <property type="entry name" value="Peptidase_M20"/>
    <property type="match status" value="1"/>
</dbReference>
<dbReference type="GO" id="GO:0016787">
    <property type="term" value="F:hydrolase activity"/>
    <property type="evidence" value="ECO:0007669"/>
    <property type="project" value="UniProtKB-KW"/>
</dbReference>
<dbReference type="InterPro" id="IPR002933">
    <property type="entry name" value="Peptidase_M20"/>
</dbReference>
<evidence type="ECO:0000256" key="2">
    <source>
        <dbReference type="ARBA" id="ARBA00006247"/>
    </source>
</evidence>
<evidence type="ECO:0000313" key="8">
    <source>
        <dbReference type="Proteomes" id="UP000318331"/>
    </source>
</evidence>
<dbReference type="PROSITE" id="PS00758">
    <property type="entry name" value="ARGE_DAPE_CPG2_1"/>
    <property type="match status" value="1"/>
</dbReference>
<keyword evidence="8" id="KW-1185">Reference proteome</keyword>
<dbReference type="InterPro" id="IPR001261">
    <property type="entry name" value="ArgE/DapE_CS"/>
</dbReference>
<dbReference type="InterPro" id="IPR050072">
    <property type="entry name" value="Peptidase_M20A"/>
</dbReference>
<protein>
    <submittedName>
        <fullName evidence="7">Acetylornithine deacetylase/succinyl-diaminopimelate desuccinylase-like protein</fullName>
    </submittedName>
</protein>
<evidence type="ECO:0000256" key="1">
    <source>
        <dbReference type="ARBA" id="ARBA00001947"/>
    </source>
</evidence>
<gene>
    <name evidence="7" type="ORF">FB466_1870</name>
</gene>
<evidence type="ECO:0000256" key="4">
    <source>
        <dbReference type="ARBA" id="ARBA00022801"/>
    </source>
</evidence>
<reference evidence="7 8" key="1">
    <citation type="submission" date="2019-06" db="EMBL/GenBank/DDBJ databases">
        <title>Sequencing the genomes of 1000 actinobacteria strains.</title>
        <authorList>
            <person name="Klenk H.-P."/>
        </authorList>
    </citation>
    <scope>NUCLEOTIDE SEQUENCE [LARGE SCALE GENOMIC DNA]</scope>
    <source>
        <strain evidence="7 8">DSM 18031</strain>
    </source>
</reference>
<evidence type="ECO:0000313" key="7">
    <source>
        <dbReference type="EMBL" id="TQM63601.1"/>
    </source>
</evidence>
<dbReference type="InterPro" id="IPR011650">
    <property type="entry name" value="Peptidase_M20_dimer"/>
</dbReference>
<organism evidence="7 8">
    <name type="scientific">Klugiella xanthotipulae</name>
    <dbReference type="NCBI Taxonomy" id="244735"/>
    <lineage>
        <taxon>Bacteria</taxon>
        <taxon>Bacillati</taxon>
        <taxon>Actinomycetota</taxon>
        <taxon>Actinomycetes</taxon>
        <taxon>Micrococcales</taxon>
        <taxon>Microbacteriaceae</taxon>
        <taxon>Klugiella</taxon>
    </lineage>
</organism>
<proteinExistence type="inferred from homology"/>
<keyword evidence="5" id="KW-0862">Zinc</keyword>
<sequence length="478" mass="50587">MSGTTGASCTCWPSPTIWAEAGPPSPGNGRFATFPYDVTVTTSLHDDTVDLLRSLIRTECVNDGTPDSGQEIQAVRVLERYLGGVGIEYGVYESHPGRASLVARLHGTDPDAPSLALVGHLDVVPVEPAGWAHDPFAADVIDGEVWGRGAVDMLYLTASFATVFREAARSGVPLRGDLVFVAVADEEGGSRYGLDWLLRNVPEVVAADYVLTEAGGMRIGEKVVVAVAEKGSAGRRVTLRGTPGHASAPHGTRNAAVLIAEAVRRLNDFPSPVTLGGQWPAFVEAYAGGSPLAERLGDPERVDAALTELGALAGYGHAVTRTTYAPTVLRSGTAHNVIPGLGSIDLDVRTLPGVTDDEVDAHLRAALGDLAEDAEITRLHGWLPSASPTDSPLYTVLGEALGETLGREVVPIVAAGGSDARLYRYRGAVAYGFGVLSDAWSYERYRSVIHSHNERIDLESVRLTVDTLTRVVHGFLGE</sequence>
<comment type="caution">
    <text evidence="7">The sequence shown here is derived from an EMBL/GenBank/DDBJ whole genome shotgun (WGS) entry which is preliminary data.</text>
</comment>
<dbReference type="InterPro" id="IPR036264">
    <property type="entry name" value="Bact_exopeptidase_dim_dom"/>
</dbReference>
<feature type="domain" description="Peptidase M20 dimerisation" evidence="6">
    <location>
        <begin position="227"/>
        <end position="373"/>
    </location>
</feature>
<keyword evidence="4" id="KW-0378">Hydrolase</keyword>
<comment type="similarity">
    <text evidence="2">Belongs to the peptidase M20A family.</text>
</comment>
<dbReference type="Gene3D" id="3.30.70.360">
    <property type="match status" value="1"/>
</dbReference>
<dbReference type="Gene3D" id="1.10.150.900">
    <property type="match status" value="1"/>
</dbReference>
<accession>A0A543HZ44</accession>
<dbReference type="SUPFAM" id="SSF55031">
    <property type="entry name" value="Bacterial exopeptidase dimerisation domain"/>
    <property type="match status" value="1"/>
</dbReference>
<evidence type="ECO:0000256" key="3">
    <source>
        <dbReference type="ARBA" id="ARBA00022723"/>
    </source>
</evidence>
<dbReference type="AlphaFoldDB" id="A0A543HZ44"/>